<evidence type="ECO:0000259" key="2">
    <source>
        <dbReference type="SMART" id="SM00974"/>
    </source>
</evidence>
<feature type="compositionally biased region" description="Polar residues" evidence="1">
    <location>
        <begin position="14"/>
        <end position="28"/>
    </location>
</feature>
<dbReference type="InterPro" id="IPR053006">
    <property type="entry name" value="Meiosis_regulatory"/>
</dbReference>
<organism evidence="3 4">
    <name type="scientific">Fusarium proliferatum (strain ET1)</name>
    <name type="common">Orchid endophyte fungus</name>
    <dbReference type="NCBI Taxonomy" id="1227346"/>
    <lineage>
        <taxon>Eukaryota</taxon>
        <taxon>Fungi</taxon>
        <taxon>Dikarya</taxon>
        <taxon>Ascomycota</taxon>
        <taxon>Pezizomycotina</taxon>
        <taxon>Sordariomycetes</taxon>
        <taxon>Hypocreomycetidae</taxon>
        <taxon>Hypocreales</taxon>
        <taxon>Nectriaceae</taxon>
        <taxon>Fusarium</taxon>
        <taxon>Fusarium fujikuroi species complex</taxon>
    </lineage>
</organism>
<feature type="domain" description="Bacteriophage T5 Orf172 DNA-binding" evidence="2">
    <location>
        <begin position="388"/>
        <end position="480"/>
    </location>
</feature>
<evidence type="ECO:0000256" key="1">
    <source>
        <dbReference type="SAM" id="MobiDB-lite"/>
    </source>
</evidence>
<dbReference type="Proteomes" id="UP000183971">
    <property type="component" value="Unassembled WGS sequence"/>
</dbReference>
<dbReference type="Pfam" id="PF10544">
    <property type="entry name" value="T5orf172"/>
    <property type="match status" value="1"/>
</dbReference>
<feature type="region of interest" description="Disordered" evidence="1">
    <location>
        <begin position="1"/>
        <end position="48"/>
    </location>
</feature>
<evidence type="ECO:0000313" key="3">
    <source>
        <dbReference type="EMBL" id="CZR47397.1"/>
    </source>
</evidence>
<sequence length="519" mass="58541">MSSRNADKGETATDFVNSSKPQKLNSKSIPYLSPPNSPPHTPGTFGDETRSARAISLSLLSPPTSPPQQSSALVIHEKRPTDGKANTTTLRTRLGLDNKRCGALTKSKRPCGNWSPAANRAEVTSQLKLMTNYTQSSMELEAALDKLAKFVHCKYHDSGLPQKDRIEGWIKNFPAGEVVVTDPSVLVEKRIRRALVLESVQCIAAVDSADSRCKNRIGGQRVSHCALTIDKIVNPDVYLNHSSLDGFLKVLETNMYCCQHINRKALQKVAQWKSSIVEILEDHLVKFAESSVLKDTQGLSIALNTQRPPRSPSASRSNGFVLRSGSLSIPNFDRDLSTYWPATYDTSPFTIIERSRKLADYDSLYDISKRKLDAMDQKDGYVYMYEVEGNPGFVKIGYTTRSIEERLQEWEFDCNRVPKVLFPILSSTATIIPNASRVEALCHAELEHRRIRVDCHCCLKQHLEWFETPSTEAITVIEKWSNWMATRPYQSIQLRHKVKWTITDEGRKRAWDIVSQLKE</sequence>
<dbReference type="GeneID" id="42053647"/>
<name>A0A1L7W429_FUSPR</name>
<feature type="compositionally biased region" description="Basic and acidic residues" evidence="1">
    <location>
        <begin position="1"/>
        <end position="11"/>
    </location>
</feature>
<gene>
    <name evidence="3" type="ORF">FPRO_08771</name>
</gene>
<accession>A0A1L7W429</accession>
<dbReference type="SMART" id="SM00974">
    <property type="entry name" value="T5orf172"/>
    <property type="match status" value="1"/>
</dbReference>
<reference evidence="4" key="1">
    <citation type="journal article" date="2016" name="Genome Biol. Evol.">
        <title>Comparative 'omics' of the Fusarium fujikuroi species complex highlights differences in genetic potential and metabolite synthesis.</title>
        <authorList>
            <person name="Niehaus E.-M."/>
            <person name="Muensterkoetter M."/>
            <person name="Proctor R.H."/>
            <person name="Brown D.W."/>
            <person name="Sharon A."/>
            <person name="Idan Y."/>
            <person name="Oren-Young L."/>
            <person name="Sieber C.M."/>
            <person name="Novak O."/>
            <person name="Pencik A."/>
            <person name="Tarkowska D."/>
            <person name="Hromadova K."/>
            <person name="Freeman S."/>
            <person name="Maymon M."/>
            <person name="Elazar M."/>
            <person name="Youssef S.A."/>
            <person name="El-Shabrawy E.S.M."/>
            <person name="Shalaby A.B.A."/>
            <person name="Houterman P."/>
            <person name="Brock N.L."/>
            <person name="Burkhardt I."/>
            <person name="Tsavkelova E.A."/>
            <person name="Dickschat J.S."/>
            <person name="Galuszka P."/>
            <person name="Gueldener U."/>
            <person name="Tudzynski B."/>
        </authorList>
    </citation>
    <scope>NUCLEOTIDE SEQUENCE [LARGE SCALE GENOMIC DNA]</scope>
    <source>
        <strain evidence="4">ET1</strain>
    </source>
</reference>
<dbReference type="AlphaFoldDB" id="A0A1L7W429"/>
<proteinExistence type="predicted"/>
<comment type="caution">
    <text evidence="3">The sequence shown here is derived from an EMBL/GenBank/DDBJ whole genome shotgun (WGS) entry which is preliminary data.</text>
</comment>
<dbReference type="InterPro" id="IPR018306">
    <property type="entry name" value="Phage_T5_Orf172_DNA-bd"/>
</dbReference>
<evidence type="ECO:0000313" key="4">
    <source>
        <dbReference type="Proteomes" id="UP000183971"/>
    </source>
</evidence>
<dbReference type="EMBL" id="FJOF01000011">
    <property type="protein sequence ID" value="CZR47397.1"/>
    <property type="molecule type" value="Genomic_DNA"/>
</dbReference>
<dbReference type="RefSeq" id="XP_031087931.1">
    <property type="nucleotide sequence ID" value="XM_031222476.1"/>
</dbReference>
<keyword evidence="4" id="KW-1185">Reference proteome</keyword>
<feature type="compositionally biased region" description="Pro residues" evidence="1">
    <location>
        <begin position="32"/>
        <end position="41"/>
    </location>
</feature>
<dbReference type="VEuPathDB" id="FungiDB:FPRO_08771"/>
<protein>
    <recommendedName>
        <fullName evidence="2">Bacteriophage T5 Orf172 DNA-binding domain-containing protein</fullName>
    </recommendedName>
</protein>
<dbReference type="PANTHER" id="PTHR28094">
    <property type="entry name" value="MEIOTICALLY UP-REGULATED GENE 113 PROTEIN"/>
    <property type="match status" value="1"/>
</dbReference>
<dbReference type="PANTHER" id="PTHR28094:SF1">
    <property type="entry name" value="MEIOTICALLY UP-REGULATED GENE 113 PROTEIN"/>
    <property type="match status" value="1"/>
</dbReference>